<evidence type="ECO:0000256" key="5">
    <source>
        <dbReference type="ARBA" id="ARBA00022787"/>
    </source>
</evidence>
<organism evidence="11 12">
    <name type="scientific">Maudiozyma barnettii</name>
    <dbReference type="NCBI Taxonomy" id="61262"/>
    <lineage>
        <taxon>Eukaryota</taxon>
        <taxon>Fungi</taxon>
        <taxon>Dikarya</taxon>
        <taxon>Ascomycota</taxon>
        <taxon>Saccharomycotina</taxon>
        <taxon>Saccharomycetes</taxon>
        <taxon>Saccharomycetales</taxon>
        <taxon>Saccharomycetaceae</taxon>
        <taxon>Maudiozyma</taxon>
    </lineage>
</organism>
<evidence type="ECO:0000313" key="11">
    <source>
        <dbReference type="EMBL" id="CAB4252243.1"/>
    </source>
</evidence>
<comment type="function">
    <text evidence="9">Has a role in mitochondrial fission.</text>
</comment>
<dbReference type="GO" id="GO:0005741">
    <property type="term" value="C:mitochondrial outer membrane"/>
    <property type="evidence" value="ECO:0007669"/>
    <property type="project" value="UniProtKB-SubCell"/>
</dbReference>
<dbReference type="FunFam" id="1.25.40.10:FF:000481">
    <property type="entry name" value="Mitochondrial fission 1 protein"/>
    <property type="match status" value="1"/>
</dbReference>
<dbReference type="Gene3D" id="1.25.40.10">
    <property type="entry name" value="Tetratricopeptide repeat domain"/>
    <property type="match status" value="1"/>
</dbReference>
<dbReference type="Pfam" id="PF14852">
    <property type="entry name" value="Fis1_TPR_N"/>
    <property type="match status" value="1"/>
</dbReference>
<dbReference type="AlphaFoldDB" id="A0A8H2VBK0"/>
<dbReference type="Pfam" id="PF14853">
    <property type="entry name" value="Fis1_TPR_C"/>
    <property type="match status" value="1"/>
</dbReference>
<comment type="domain">
    <text evidence="9">The C-terminus is required for mitochondrial localization, while the N-terminus is necessary for mitochondrial fission.</text>
</comment>
<sequence>MPSDSFLPSLNDVMDPLYPQQLEVLRQQVLAEGGETATTQALFNYAWGLIRSQLVDDQRLGVKILSDIYKDTPSRRRECLYYLTIGCYKLNEYQMAKRYVDVLSSHEPNNKQVQTLKKMVEDKIERETMKGLLVGAGVIAGIATAAGFFFRSKKK</sequence>
<dbReference type="InterPro" id="IPR028061">
    <property type="entry name" value="Fis1_TPR_C"/>
</dbReference>
<evidence type="ECO:0000256" key="8">
    <source>
        <dbReference type="ARBA" id="ARBA00023136"/>
    </source>
</evidence>
<gene>
    <name evidence="11" type="ORF">KABA2_01S09218</name>
</gene>
<dbReference type="InterPro" id="IPR011990">
    <property type="entry name" value="TPR-like_helical_dom_sf"/>
</dbReference>
<keyword evidence="6 10" id="KW-1133">Transmembrane helix</keyword>
<keyword evidence="12" id="KW-1185">Reference proteome</keyword>
<accession>A0A8H2VBK0</accession>
<dbReference type="PANTHER" id="PTHR13247:SF0">
    <property type="entry name" value="MITOCHONDRIAL FISSION 1 PROTEIN"/>
    <property type="match status" value="1"/>
</dbReference>
<dbReference type="InterPro" id="IPR028058">
    <property type="entry name" value="Fis1_TPR_N"/>
</dbReference>
<dbReference type="InterPro" id="IPR016543">
    <property type="entry name" value="Fis1"/>
</dbReference>
<dbReference type="GO" id="GO:0005778">
    <property type="term" value="C:peroxisomal membrane"/>
    <property type="evidence" value="ECO:0007669"/>
    <property type="project" value="TreeGrafter"/>
</dbReference>
<evidence type="ECO:0000256" key="7">
    <source>
        <dbReference type="ARBA" id="ARBA00023128"/>
    </source>
</evidence>
<dbReference type="SUPFAM" id="SSF48452">
    <property type="entry name" value="TPR-like"/>
    <property type="match status" value="1"/>
</dbReference>
<reference evidence="11 12" key="1">
    <citation type="submission" date="2020-05" db="EMBL/GenBank/DDBJ databases">
        <authorList>
            <person name="Casaregola S."/>
            <person name="Devillers H."/>
            <person name="Grondin C."/>
        </authorList>
    </citation>
    <scope>NUCLEOTIDE SEQUENCE [LARGE SCALE GENOMIC DNA]</scope>
    <source>
        <strain evidence="11 12">CLIB 1767</strain>
    </source>
</reference>
<dbReference type="EMBL" id="CAEFZW010000001">
    <property type="protein sequence ID" value="CAB4252243.1"/>
    <property type="molecule type" value="Genomic_DNA"/>
</dbReference>
<keyword evidence="5 9" id="KW-1000">Mitochondrion outer membrane</keyword>
<comment type="similarity">
    <text evidence="2 9">Belongs to the FIS1 family.</text>
</comment>
<evidence type="ECO:0000256" key="9">
    <source>
        <dbReference type="PIRNR" id="PIRNR008835"/>
    </source>
</evidence>
<keyword evidence="7 9" id="KW-0496">Mitochondrion</keyword>
<evidence type="ECO:0000256" key="10">
    <source>
        <dbReference type="SAM" id="Phobius"/>
    </source>
</evidence>
<dbReference type="RefSeq" id="XP_041404281.1">
    <property type="nucleotide sequence ID" value="XM_041548347.1"/>
</dbReference>
<dbReference type="GO" id="GO:0000422">
    <property type="term" value="P:autophagy of mitochondrion"/>
    <property type="evidence" value="ECO:0007669"/>
    <property type="project" value="TreeGrafter"/>
</dbReference>
<dbReference type="CDD" id="cd12212">
    <property type="entry name" value="Fis1"/>
    <property type="match status" value="1"/>
</dbReference>
<evidence type="ECO:0000256" key="4">
    <source>
        <dbReference type="ARBA" id="ARBA00022692"/>
    </source>
</evidence>
<dbReference type="InterPro" id="IPR033745">
    <property type="entry name" value="Fis1_cytosol"/>
</dbReference>
<proteinExistence type="inferred from homology"/>
<evidence type="ECO:0000256" key="3">
    <source>
        <dbReference type="ARBA" id="ARBA00014314"/>
    </source>
</evidence>
<evidence type="ECO:0000256" key="6">
    <source>
        <dbReference type="ARBA" id="ARBA00022989"/>
    </source>
</evidence>
<dbReference type="Proteomes" id="UP000644660">
    <property type="component" value="Unassembled WGS sequence"/>
</dbReference>
<name>A0A8H2VBK0_9SACH</name>
<evidence type="ECO:0000256" key="1">
    <source>
        <dbReference type="ARBA" id="ARBA00004572"/>
    </source>
</evidence>
<dbReference type="PIRSF" id="PIRSF008835">
    <property type="entry name" value="TPR_repeat_11_Fis1"/>
    <property type="match status" value="1"/>
</dbReference>
<dbReference type="OrthoDB" id="421154at2759"/>
<dbReference type="GO" id="GO:0016559">
    <property type="term" value="P:peroxisome fission"/>
    <property type="evidence" value="ECO:0007669"/>
    <property type="project" value="TreeGrafter"/>
</dbReference>
<evidence type="ECO:0000256" key="2">
    <source>
        <dbReference type="ARBA" id="ARBA00008937"/>
    </source>
</evidence>
<feature type="transmembrane region" description="Helical" evidence="10">
    <location>
        <begin position="131"/>
        <end position="150"/>
    </location>
</feature>
<comment type="caution">
    <text evidence="11">The sequence shown here is derived from an EMBL/GenBank/DDBJ whole genome shotgun (WGS) entry which is preliminary data.</text>
</comment>
<keyword evidence="8 9" id="KW-0472">Membrane</keyword>
<dbReference type="PANTHER" id="PTHR13247">
    <property type="entry name" value="TETRATRICOPEPTIDE REPEAT PROTEIN 11 TPR REPEAT PROTEIN 11"/>
    <property type="match status" value="1"/>
</dbReference>
<keyword evidence="4 10" id="KW-0812">Transmembrane</keyword>
<evidence type="ECO:0000313" key="12">
    <source>
        <dbReference type="Proteomes" id="UP000644660"/>
    </source>
</evidence>
<comment type="subcellular location">
    <subcellularLocation>
        <location evidence="1">Mitochondrion outer membrane</location>
        <topology evidence="1">Single-pass membrane protein</topology>
    </subcellularLocation>
</comment>
<dbReference type="GO" id="GO:0000266">
    <property type="term" value="P:mitochondrial fission"/>
    <property type="evidence" value="ECO:0007669"/>
    <property type="project" value="UniProtKB-UniRule"/>
</dbReference>
<dbReference type="GeneID" id="64855366"/>
<protein>
    <recommendedName>
        <fullName evidence="3 9">Mitochondrial fission 1 protein</fullName>
    </recommendedName>
</protein>